<dbReference type="Pfam" id="PF02653">
    <property type="entry name" value="BPD_transp_2"/>
    <property type="match status" value="1"/>
</dbReference>
<evidence type="ECO:0000256" key="2">
    <source>
        <dbReference type="ARBA" id="ARBA00022475"/>
    </source>
</evidence>
<evidence type="ECO:0000313" key="7">
    <source>
        <dbReference type="EMBL" id="AVG24125.1"/>
    </source>
</evidence>
<proteinExistence type="predicted"/>
<protein>
    <submittedName>
        <fullName evidence="7">CUT2 ABC transporter permease</fullName>
    </submittedName>
</protein>
<comment type="subcellular location">
    <subcellularLocation>
        <location evidence="1">Cell membrane</location>
        <topology evidence="1">Multi-pass membrane protein</topology>
    </subcellularLocation>
</comment>
<evidence type="ECO:0000256" key="1">
    <source>
        <dbReference type="ARBA" id="ARBA00004651"/>
    </source>
</evidence>
<dbReference type="InterPro" id="IPR001851">
    <property type="entry name" value="ABC_transp_permease"/>
</dbReference>
<dbReference type="PANTHER" id="PTHR32196">
    <property type="entry name" value="ABC TRANSPORTER PERMEASE PROTEIN YPHD-RELATED-RELATED"/>
    <property type="match status" value="1"/>
</dbReference>
<feature type="transmembrane region" description="Helical" evidence="6">
    <location>
        <begin position="32"/>
        <end position="51"/>
    </location>
</feature>
<evidence type="ECO:0000256" key="5">
    <source>
        <dbReference type="ARBA" id="ARBA00023136"/>
    </source>
</evidence>
<sequence length="411" mass="43188">MAEKILINTGHEGSVSDQVQAYFSRLKAGDMGALPAVAGIIVLMALFANLSPFFLTEINIANLFVQSAVLMVTAMALVFVLLLAEIDLSAGVTAATGMALFVKLTNSGLAWPLALILGFLVGIVTGWVLGFFVAKIGVPSFVISLAFYLGFPGVMLLILGSGGILRLEVDVIKAIMNSNLPVWAGWFFLGIVVAVVLALSMWDRSRRLKEDLPVRPTVFIFAKVVAYLLLGGLAVFLLNLPRSLVAENPIQGVPIVVPIVVLLLFLGTFLLNRTKFGRYIYAVGGNPEAARRAGINVARIRIYAFMLCSSLATIGGLMHISRIGAVESAAGRMIVLQAVGAAVVGGVSLFGGRGKLFNAAIGAIVISIIDNGLGLLGFPAGVSFIVTALVLTLAATVDALARKRAPGGLRI</sequence>
<evidence type="ECO:0000256" key="4">
    <source>
        <dbReference type="ARBA" id="ARBA00022989"/>
    </source>
</evidence>
<accession>A0A2L2BR38</accession>
<keyword evidence="4 6" id="KW-1133">Transmembrane helix</keyword>
<feature type="transmembrane region" description="Helical" evidence="6">
    <location>
        <begin position="180"/>
        <end position="199"/>
    </location>
</feature>
<dbReference type="AlphaFoldDB" id="A0A2L2BR38"/>
<feature type="transmembrane region" description="Helical" evidence="6">
    <location>
        <begin position="109"/>
        <end position="134"/>
    </location>
</feature>
<feature type="transmembrane region" description="Helical" evidence="6">
    <location>
        <begin position="220"/>
        <end position="240"/>
    </location>
</feature>
<dbReference type="OrthoDB" id="3468954at2"/>
<feature type="transmembrane region" description="Helical" evidence="6">
    <location>
        <begin position="141"/>
        <end position="160"/>
    </location>
</feature>
<dbReference type="RefSeq" id="WP_104913648.1">
    <property type="nucleotide sequence ID" value="NZ_CP026923.1"/>
</dbReference>
<dbReference type="GO" id="GO:0022857">
    <property type="term" value="F:transmembrane transporter activity"/>
    <property type="evidence" value="ECO:0007669"/>
    <property type="project" value="InterPro"/>
</dbReference>
<feature type="transmembrane region" description="Helical" evidence="6">
    <location>
        <begin position="302"/>
        <end position="323"/>
    </location>
</feature>
<keyword evidence="3 6" id="KW-0812">Transmembrane</keyword>
<feature type="transmembrane region" description="Helical" evidence="6">
    <location>
        <begin position="329"/>
        <end position="349"/>
    </location>
</feature>
<name>A0A2L2BR38_9MICO</name>
<reference evidence="7 8" key="1">
    <citation type="submission" date="2018-02" db="EMBL/GenBank/DDBJ databases">
        <title>Complete genome of the streamlined marine actinobacterium Pontimonas salivibrio CL-TW6 adapted to coastal planktonic lifestype.</title>
        <authorList>
            <person name="Cho B.C."/>
            <person name="Hardies S.C."/>
            <person name="Jang G.I."/>
            <person name="Hwang C.Y."/>
        </authorList>
    </citation>
    <scope>NUCLEOTIDE SEQUENCE [LARGE SCALE GENOMIC DNA]</scope>
    <source>
        <strain evidence="7 8">CL-TW6</strain>
    </source>
</reference>
<evidence type="ECO:0000256" key="3">
    <source>
        <dbReference type="ARBA" id="ARBA00022692"/>
    </source>
</evidence>
<feature type="transmembrane region" description="Helical" evidence="6">
    <location>
        <begin position="252"/>
        <end position="271"/>
    </location>
</feature>
<organism evidence="7 8">
    <name type="scientific">Pontimonas salivibrio</name>
    <dbReference type="NCBI Taxonomy" id="1159327"/>
    <lineage>
        <taxon>Bacteria</taxon>
        <taxon>Bacillati</taxon>
        <taxon>Actinomycetota</taxon>
        <taxon>Actinomycetes</taxon>
        <taxon>Micrococcales</taxon>
        <taxon>Microbacteriaceae</taxon>
        <taxon>Pontimonas</taxon>
    </lineage>
</organism>
<dbReference type="CDD" id="cd06579">
    <property type="entry name" value="TM_PBP1_transp_AraH_like"/>
    <property type="match status" value="1"/>
</dbReference>
<feature type="transmembrane region" description="Helical" evidence="6">
    <location>
        <begin position="63"/>
        <end position="84"/>
    </location>
</feature>
<evidence type="ECO:0000256" key="6">
    <source>
        <dbReference type="SAM" id="Phobius"/>
    </source>
</evidence>
<feature type="transmembrane region" description="Helical" evidence="6">
    <location>
        <begin position="382"/>
        <end position="401"/>
    </location>
</feature>
<keyword evidence="8" id="KW-1185">Reference proteome</keyword>
<keyword evidence="5 6" id="KW-0472">Membrane</keyword>
<keyword evidence="2" id="KW-1003">Cell membrane</keyword>
<evidence type="ECO:0000313" key="8">
    <source>
        <dbReference type="Proteomes" id="UP000243077"/>
    </source>
</evidence>
<gene>
    <name evidence="7" type="ORF">C3B54_111165</name>
</gene>
<dbReference type="GO" id="GO:0005886">
    <property type="term" value="C:plasma membrane"/>
    <property type="evidence" value="ECO:0007669"/>
    <property type="project" value="UniProtKB-SubCell"/>
</dbReference>
<dbReference type="EMBL" id="CP026923">
    <property type="protein sequence ID" value="AVG24125.1"/>
    <property type="molecule type" value="Genomic_DNA"/>
</dbReference>
<dbReference type="KEGG" id="psai:C3B54_111165"/>
<dbReference type="Proteomes" id="UP000243077">
    <property type="component" value="Chromosome"/>
</dbReference>